<sequence>MLGDSIFSPQIIKFAKRETAEGHREFRPSSAMETNGECLRDSAHISDHKSSAYSLNNLKRVLVVNGERHQEMKVTFLNVCLVQSMERQFRMQASVAVNS</sequence>
<organism evidence="1 2">
    <name type="scientific">Elysia crispata</name>
    <name type="common">lettuce slug</name>
    <dbReference type="NCBI Taxonomy" id="231223"/>
    <lineage>
        <taxon>Eukaryota</taxon>
        <taxon>Metazoa</taxon>
        <taxon>Spiralia</taxon>
        <taxon>Lophotrochozoa</taxon>
        <taxon>Mollusca</taxon>
        <taxon>Gastropoda</taxon>
        <taxon>Heterobranchia</taxon>
        <taxon>Euthyneura</taxon>
        <taxon>Panpulmonata</taxon>
        <taxon>Sacoglossa</taxon>
        <taxon>Placobranchoidea</taxon>
        <taxon>Plakobranchidae</taxon>
        <taxon>Elysia</taxon>
    </lineage>
</organism>
<keyword evidence="2" id="KW-1185">Reference proteome</keyword>
<evidence type="ECO:0000313" key="1">
    <source>
        <dbReference type="EMBL" id="KAK3779072.1"/>
    </source>
</evidence>
<comment type="caution">
    <text evidence="1">The sequence shown here is derived from an EMBL/GenBank/DDBJ whole genome shotgun (WGS) entry which is preliminary data.</text>
</comment>
<proteinExistence type="predicted"/>
<reference evidence="1" key="1">
    <citation type="journal article" date="2023" name="G3 (Bethesda)">
        <title>A reference genome for the long-term kleptoplast-retaining sea slug Elysia crispata morphotype clarki.</title>
        <authorList>
            <person name="Eastman K.E."/>
            <person name="Pendleton A.L."/>
            <person name="Shaikh M.A."/>
            <person name="Suttiyut T."/>
            <person name="Ogas R."/>
            <person name="Tomko P."/>
            <person name="Gavelis G."/>
            <person name="Widhalm J.R."/>
            <person name="Wisecaver J.H."/>
        </authorList>
    </citation>
    <scope>NUCLEOTIDE SEQUENCE</scope>
    <source>
        <strain evidence="1">ECLA1</strain>
    </source>
</reference>
<dbReference type="AlphaFoldDB" id="A0AAE1DQJ4"/>
<evidence type="ECO:0000313" key="2">
    <source>
        <dbReference type="Proteomes" id="UP001283361"/>
    </source>
</evidence>
<gene>
    <name evidence="1" type="ORF">RRG08_053917</name>
</gene>
<dbReference type="Proteomes" id="UP001283361">
    <property type="component" value="Unassembled WGS sequence"/>
</dbReference>
<dbReference type="EMBL" id="JAWDGP010002884">
    <property type="protein sequence ID" value="KAK3779072.1"/>
    <property type="molecule type" value="Genomic_DNA"/>
</dbReference>
<protein>
    <submittedName>
        <fullName evidence="1">Uncharacterized protein</fullName>
    </submittedName>
</protein>
<name>A0AAE1DQJ4_9GAST</name>
<accession>A0AAE1DQJ4</accession>